<keyword evidence="3" id="KW-1185">Reference proteome</keyword>
<feature type="domain" description="Cyclic nucleotide-binding" evidence="1">
    <location>
        <begin position="15"/>
        <end position="117"/>
    </location>
</feature>
<dbReference type="Proteomes" id="UP000317648">
    <property type="component" value="Chromosome"/>
</dbReference>
<dbReference type="InterPro" id="IPR000595">
    <property type="entry name" value="cNMP-bd_dom"/>
</dbReference>
<dbReference type="SUPFAM" id="SSF51206">
    <property type="entry name" value="cAMP-binding domain-like"/>
    <property type="match status" value="1"/>
</dbReference>
<dbReference type="Pfam" id="PF00027">
    <property type="entry name" value="cNMP_binding"/>
    <property type="match status" value="1"/>
</dbReference>
<sequence length="162" mass="17642">MSATDLLTVLRKLRFLDQLGEEHLQQLAGIAREVSFAQGDVIFREGDPAQDLYLLTHGLVSLEICSAGVGCRRILSLAPGELLGWSPVLEGGQMTATARAVEPTSAIALDGKALLAICAEHPHFGYEFMRRAAMALAKRLRATRMQMLDIYGPVTHIPENSD</sequence>
<dbReference type="RefSeq" id="WP_197442790.1">
    <property type="nucleotide sequence ID" value="NZ_CP036433.1"/>
</dbReference>
<evidence type="ECO:0000313" key="2">
    <source>
        <dbReference type="EMBL" id="QDU98871.1"/>
    </source>
</evidence>
<dbReference type="CDD" id="cd00038">
    <property type="entry name" value="CAP_ED"/>
    <property type="match status" value="1"/>
</dbReference>
<reference evidence="2 3" key="1">
    <citation type="submission" date="2019-02" db="EMBL/GenBank/DDBJ databases">
        <title>Deep-cultivation of Planctomycetes and their phenomic and genomic characterization uncovers novel biology.</title>
        <authorList>
            <person name="Wiegand S."/>
            <person name="Jogler M."/>
            <person name="Boedeker C."/>
            <person name="Pinto D."/>
            <person name="Vollmers J."/>
            <person name="Rivas-Marin E."/>
            <person name="Kohn T."/>
            <person name="Peeters S.H."/>
            <person name="Heuer A."/>
            <person name="Rast P."/>
            <person name="Oberbeckmann S."/>
            <person name="Bunk B."/>
            <person name="Jeske O."/>
            <person name="Meyerdierks A."/>
            <person name="Storesund J.E."/>
            <person name="Kallscheuer N."/>
            <person name="Luecker S."/>
            <person name="Lage O.M."/>
            <person name="Pohl T."/>
            <person name="Merkel B.J."/>
            <person name="Hornburger P."/>
            <person name="Mueller R.-W."/>
            <person name="Bruemmer F."/>
            <person name="Labrenz M."/>
            <person name="Spormann A.M."/>
            <person name="Op den Camp H."/>
            <person name="Overmann J."/>
            <person name="Amann R."/>
            <person name="Jetten M.S.M."/>
            <person name="Mascher T."/>
            <person name="Medema M.H."/>
            <person name="Devos D.P."/>
            <person name="Kaster A.-K."/>
            <person name="Ovreas L."/>
            <person name="Rohde M."/>
            <person name="Galperin M.Y."/>
            <person name="Jogler C."/>
        </authorList>
    </citation>
    <scope>NUCLEOTIDE SEQUENCE [LARGE SCALE GENOMIC DNA]</scope>
    <source>
        <strain evidence="2 3">Pla85_3_4</strain>
    </source>
</reference>
<proteinExistence type="predicted"/>
<dbReference type="GO" id="GO:0003700">
    <property type="term" value="F:DNA-binding transcription factor activity"/>
    <property type="evidence" value="ECO:0007669"/>
    <property type="project" value="TreeGrafter"/>
</dbReference>
<dbReference type="InterPro" id="IPR018490">
    <property type="entry name" value="cNMP-bd_dom_sf"/>
</dbReference>
<dbReference type="GO" id="GO:0005829">
    <property type="term" value="C:cytosol"/>
    <property type="evidence" value="ECO:0007669"/>
    <property type="project" value="TreeGrafter"/>
</dbReference>
<dbReference type="AlphaFoldDB" id="A0A518E460"/>
<protein>
    <submittedName>
        <fullName evidence="2">HTH-type transcriptional regulator Cmr</fullName>
    </submittedName>
</protein>
<dbReference type="PANTHER" id="PTHR24567">
    <property type="entry name" value="CRP FAMILY TRANSCRIPTIONAL REGULATORY PROTEIN"/>
    <property type="match status" value="1"/>
</dbReference>
<dbReference type="PROSITE" id="PS50042">
    <property type="entry name" value="CNMP_BINDING_3"/>
    <property type="match status" value="1"/>
</dbReference>
<dbReference type="PANTHER" id="PTHR24567:SF74">
    <property type="entry name" value="HTH-TYPE TRANSCRIPTIONAL REGULATOR ARCR"/>
    <property type="match status" value="1"/>
</dbReference>
<dbReference type="InterPro" id="IPR050397">
    <property type="entry name" value="Env_Response_Regulators"/>
</dbReference>
<dbReference type="EMBL" id="CP036433">
    <property type="protein sequence ID" value="QDU98871.1"/>
    <property type="molecule type" value="Genomic_DNA"/>
</dbReference>
<gene>
    <name evidence="2" type="primary">cmr</name>
    <name evidence="2" type="ORF">Pla8534_67820</name>
</gene>
<accession>A0A518E460</accession>
<dbReference type="Gene3D" id="2.60.120.10">
    <property type="entry name" value="Jelly Rolls"/>
    <property type="match status" value="1"/>
</dbReference>
<organism evidence="2 3">
    <name type="scientific">Lignipirellula cremea</name>
    <dbReference type="NCBI Taxonomy" id="2528010"/>
    <lineage>
        <taxon>Bacteria</taxon>
        <taxon>Pseudomonadati</taxon>
        <taxon>Planctomycetota</taxon>
        <taxon>Planctomycetia</taxon>
        <taxon>Pirellulales</taxon>
        <taxon>Pirellulaceae</taxon>
        <taxon>Lignipirellula</taxon>
    </lineage>
</organism>
<evidence type="ECO:0000313" key="3">
    <source>
        <dbReference type="Proteomes" id="UP000317648"/>
    </source>
</evidence>
<dbReference type="KEGG" id="lcre:Pla8534_67820"/>
<dbReference type="SMART" id="SM00100">
    <property type="entry name" value="cNMP"/>
    <property type="match status" value="1"/>
</dbReference>
<evidence type="ECO:0000259" key="1">
    <source>
        <dbReference type="PROSITE" id="PS50042"/>
    </source>
</evidence>
<dbReference type="InterPro" id="IPR014710">
    <property type="entry name" value="RmlC-like_jellyroll"/>
</dbReference>
<name>A0A518E460_9BACT</name>